<evidence type="ECO:0000313" key="2">
    <source>
        <dbReference type="Proteomes" id="UP001602123"/>
    </source>
</evidence>
<name>A0ABW6U7E0_9ACTN</name>
<gene>
    <name evidence="1" type="ORF">ACFYZM_23550</name>
</gene>
<dbReference type="EMBL" id="JBIAUT010000009">
    <property type="protein sequence ID" value="MFF4219237.1"/>
    <property type="molecule type" value="Genomic_DNA"/>
</dbReference>
<organism evidence="1 2">
    <name type="scientific">Streptomyces nondiastaticus</name>
    <dbReference type="NCBI Taxonomy" id="3154512"/>
    <lineage>
        <taxon>Bacteria</taxon>
        <taxon>Bacillati</taxon>
        <taxon>Actinomycetota</taxon>
        <taxon>Actinomycetes</taxon>
        <taxon>Kitasatosporales</taxon>
        <taxon>Streptomycetaceae</taxon>
        <taxon>Streptomyces</taxon>
    </lineage>
</organism>
<keyword evidence="2" id="KW-1185">Reference proteome</keyword>
<proteinExistence type="predicted"/>
<reference evidence="1 2" key="1">
    <citation type="submission" date="2024-10" db="EMBL/GenBank/DDBJ databases">
        <title>The Natural Products Discovery Center: Release of the First 8490 Sequenced Strains for Exploring Actinobacteria Biosynthetic Diversity.</title>
        <authorList>
            <person name="Kalkreuter E."/>
            <person name="Kautsar S.A."/>
            <person name="Yang D."/>
            <person name="Bader C.D."/>
            <person name="Teijaro C.N."/>
            <person name="Fluegel L."/>
            <person name="Davis C.M."/>
            <person name="Simpson J.R."/>
            <person name="Lauterbach L."/>
            <person name="Steele A.D."/>
            <person name="Gui C."/>
            <person name="Meng S."/>
            <person name="Li G."/>
            <person name="Viehrig K."/>
            <person name="Ye F."/>
            <person name="Su P."/>
            <person name="Kiefer A.F."/>
            <person name="Nichols A."/>
            <person name="Cepeda A.J."/>
            <person name="Yan W."/>
            <person name="Fan B."/>
            <person name="Jiang Y."/>
            <person name="Adhikari A."/>
            <person name="Zheng C.-J."/>
            <person name="Schuster L."/>
            <person name="Cowan T.M."/>
            <person name="Smanski M.J."/>
            <person name="Chevrette M.G."/>
            <person name="De Carvalho L.P.S."/>
            <person name="Shen B."/>
        </authorList>
    </citation>
    <scope>NUCLEOTIDE SEQUENCE [LARGE SCALE GENOMIC DNA]</scope>
    <source>
        <strain evidence="1 2">NPDC001650</strain>
    </source>
</reference>
<sequence length="52" mass="5852">MVPATTRRILGLGVGIDAVQPPFAPLQHRTVEWCTDTIAMPYITHCYRTHLC</sequence>
<accession>A0ABW6U7E0</accession>
<protein>
    <submittedName>
        <fullName evidence="1">Uncharacterized protein</fullName>
    </submittedName>
</protein>
<comment type="caution">
    <text evidence="1">The sequence shown here is derived from an EMBL/GenBank/DDBJ whole genome shotgun (WGS) entry which is preliminary data.</text>
</comment>
<dbReference type="Proteomes" id="UP001602123">
    <property type="component" value="Unassembled WGS sequence"/>
</dbReference>
<dbReference type="RefSeq" id="WP_388630449.1">
    <property type="nucleotide sequence ID" value="NZ_JBIAUT010000009.1"/>
</dbReference>
<evidence type="ECO:0000313" key="1">
    <source>
        <dbReference type="EMBL" id="MFF4219237.1"/>
    </source>
</evidence>